<dbReference type="AlphaFoldDB" id="A0A160SWB0"/>
<dbReference type="NCBIfam" id="TIGR00329">
    <property type="entry name" value="gcp_kae1"/>
    <property type="match status" value="1"/>
</dbReference>
<dbReference type="RefSeq" id="WP_075472294.1">
    <property type="nucleotide sequence ID" value="NZ_CP135003.1"/>
</dbReference>
<dbReference type="InterPro" id="IPR017860">
    <property type="entry name" value="Peptidase_M22_CS"/>
</dbReference>
<dbReference type="HAMAP" id="MF_01445">
    <property type="entry name" value="TsaD"/>
    <property type="match status" value="1"/>
</dbReference>
<dbReference type="SUPFAM" id="SSF53067">
    <property type="entry name" value="Actin-like ATPase domain"/>
    <property type="match status" value="2"/>
</dbReference>
<evidence type="ECO:0000256" key="1">
    <source>
        <dbReference type="ARBA" id="ARBA00022679"/>
    </source>
</evidence>
<dbReference type="PANTHER" id="PTHR11735:SF6">
    <property type="entry name" value="TRNA N6-ADENOSINE THREONYLCARBAMOYLTRANSFERASE, MITOCHONDRIAL"/>
    <property type="match status" value="1"/>
</dbReference>
<evidence type="ECO:0000256" key="6">
    <source>
        <dbReference type="ARBA" id="ARBA00048117"/>
    </source>
</evidence>
<dbReference type="PANTHER" id="PTHR11735">
    <property type="entry name" value="TRNA N6-ADENOSINE THREONYLCARBAMOYLTRANSFERASE"/>
    <property type="match status" value="1"/>
</dbReference>
<comment type="similarity">
    <text evidence="7">Belongs to the KAE1 / TsaD family.</text>
</comment>
<protein>
    <recommendedName>
        <fullName evidence="7">tRNA N6-adenosine threonylcarbamoyltransferase</fullName>
        <ecNumber evidence="7">2.3.1.234</ecNumber>
    </recommendedName>
    <alternativeName>
        <fullName evidence="7">N6-L-threonylcarbamoyladenine synthase</fullName>
        <shortName evidence="7">t(6)A synthase</shortName>
    </alternativeName>
    <alternativeName>
        <fullName evidence="7">t(6)A37 threonylcarbamoyladenosine biosynthesis protein TsaD</fullName>
    </alternativeName>
    <alternativeName>
        <fullName evidence="7">tRNA threonylcarbamoyladenosine biosynthesis protein TsaD</fullName>
    </alternativeName>
</protein>
<feature type="binding site" evidence="7">
    <location>
        <begin position="140"/>
        <end position="144"/>
    </location>
    <ligand>
        <name>substrate</name>
    </ligand>
</feature>
<proteinExistence type="inferred from homology"/>
<keyword evidence="3 7" id="KW-0479">Metal-binding</keyword>
<keyword evidence="5 7" id="KW-0012">Acyltransferase</keyword>
<feature type="binding site" evidence="7">
    <location>
        <position position="121"/>
    </location>
    <ligand>
        <name>Fe cation</name>
        <dbReference type="ChEBI" id="CHEBI:24875"/>
    </ligand>
</feature>
<reference evidence="10" key="1">
    <citation type="submission" date="2015-10" db="EMBL/GenBank/DDBJ databases">
        <authorList>
            <person name="Manzano-Marin A."/>
            <person name="Manzano-Marin A."/>
        </authorList>
    </citation>
    <scope>NUCLEOTIDE SEQUENCE [LARGE SCALE GENOMIC DNA]</scope>
    <source>
        <strain evidence="10">BTs</strain>
    </source>
</reference>
<keyword evidence="4 7" id="KW-0408">Iron</keyword>
<feature type="binding site" evidence="7">
    <location>
        <position position="186"/>
    </location>
    <ligand>
        <name>substrate</name>
    </ligand>
</feature>
<evidence type="ECO:0000256" key="2">
    <source>
        <dbReference type="ARBA" id="ARBA00022694"/>
    </source>
</evidence>
<keyword evidence="7" id="KW-0963">Cytoplasm</keyword>
<dbReference type="GO" id="GO:0005506">
    <property type="term" value="F:iron ion binding"/>
    <property type="evidence" value="ECO:0007669"/>
    <property type="project" value="UniProtKB-UniRule"/>
</dbReference>
<comment type="subcellular location">
    <subcellularLocation>
        <location evidence="7">Cytoplasm</location>
    </subcellularLocation>
</comment>
<gene>
    <name evidence="7 9" type="primary">tsaD</name>
    <name evidence="9" type="ORF">BTSPAZIEG_0035</name>
</gene>
<dbReference type="GO" id="GO:0005737">
    <property type="term" value="C:cytoplasm"/>
    <property type="evidence" value="ECO:0007669"/>
    <property type="project" value="UniProtKB-SubCell"/>
</dbReference>
<dbReference type="GO" id="GO:0002949">
    <property type="term" value="P:tRNA threonylcarbamoyladenosine modification"/>
    <property type="evidence" value="ECO:0007669"/>
    <property type="project" value="UniProtKB-UniRule"/>
</dbReference>
<dbReference type="PATRIC" id="fig|98804.3.peg.30"/>
<keyword evidence="1 7" id="KW-0808">Transferase</keyword>
<feature type="domain" description="Gcp-like" evidence="8">
    <location>
        <begin position="26"/>
        <end position="313"/>
    </location>
</feature>
<keyword evidence="10" id="KW-1185">Reference proteome</keyword>
<evidence type="ECO:0000256" key="5">
    <source>
        <dbReference type="ARBA" id="ARBA00023315"/>
    </source>
</evidence>
<dbReference type="OrthoDB" id="9806197at2"/>
<keyword evidence="2 7" id="KW-0819">tRNA processing</keyword>
<accession>A0A160SWB0</accession>
<dbReference type="PROSITE" id="PS01016">
    <property type="entry name" value="GLYCOPROTEASE"/>
    <property type="match status" value="1"/>
</dbReference>
<feature type="binding site" evidence="7">
    <location>
        <position position="117"/>
    </location>
    <ligand>
        <name>Fe cation</name>
        <dbReference type="ChEBI" id="CHEBI:24875"/>
    </ligand>
</feature>
<dbReference type="GO" id="GO:0061711">
    <property type="term" value="F:tRNA N(6)-L-threonylcarbamoyladenine synthase activity"/>
    <property type="evidence" value="ECO:0007669"/>
    <property type="project" value="UniProtKB-EC"/>
</dbReference>
<organism evidence="9 10">
    <name type="scientific">Buchnera aphidicola subsp. Tuberolachnus salignus</name>
    <dbReference type="NCBI Taxonomy" id="98804"/>
    <lineage>
        <taxon>Bacteria</taxon>
        <taxon>Pseudomonadati</taxon>
        <taxon>Pseudomonadota</taxon>
        <taxon>Gammaproteobacteria</taxon>
        <taxon>Enterobacterales</taxon>
        <taxon>Erwiniaceae</taxon>
        <taxon>Buchnera</taxon>
    </lineage>
</organism>
<dbReference type="InterPro" id="IPR000905">
    <property type="entry name" value="Gcp-like_dom"/>
</dbReference>
<evidence type="ECO:0000259" key="8">
    <source>
        <dbReference type="Pfam" id="PF00814"/>
    </source>
</evidence>
<comment type="catalytic activity">
    <reaction evidence="6 7">
        <text>L-threonylcarbamoyladenylate + adenosine(37) in tRNA = N(6)-L-threonylcarbamoyladenosine(37) in tRNA + AMP + H(+)</text>
        <dbReference type="Rhea" id="RHEA:37059"/>
        <dbReference type="Rhea" id="RHEA-COMP:10162"/>
        <dbReference type="Rhea" id="RHEA-COMP:10163"/>
        <dbReference type="ChEBI" id="CHEBI:15378"/>
        <dbReference type="ChEBI" id="CHEBI:73682"/>
        <dbReference type="ChEBI" id="CHEBI:74411"/>
        <dbReference type="ChEBI" id="CHEBI:74418"/>
        <dbReference type="ChEBI" id="CHEBI:456215"/>
        <dbReference type="EC" id="2.3.1.234"/>
    </reaction>
</comment>
<comment type="cofactor">
    <cofactor evidence="7">
        <name>Fe(2+)</name>
        <dbReference type="ChEBI" id="CHEBI:29033"/>
    </cofactor>
    <text evidence="7">Binds 1 Fe(2+) ion per subunit.</text>
</comment>
<feature type="binding site" evidence="7">
    <location>
        <position position="306"/>
    </location>
    <ligand>
        <name>Fe cation</name>
        <dbReference type="ChEBI" id="CHEBI:24875"/>
    </ligand>
</feature>
<evidence type="ECO:0000256" key="3">
    <source>
        <dbReference type="ARBA" id="ARBA00022723"/>
    </source>
</evidence>
<comment type="function">
    <text evidence="7">Required for the formation of a threonylcarbamoyl group on adenosine at position 37 (t(6)A37) in tRNAs that read codons beginning with adenine. Is involved in the transfer of the threonylcarbamoyl moiety of threonylcarbamoyl-AMP (TC-AMP) to the N6 group of A37, together with TsaE and TsaB. TsaD likely plays a direct catalytic role in this reaction.</text>
</comment>
<dbReference type="Proteomes" id="UP000243633">
    <property type="component" value="Chromosome 1"/>
</dbReference>
<evidence type="ECO:0000256" key="7">
    <source>
        <dbReference type="HAMAP-Rule" id="MF_01445"/>
    </source>
</evidence>
<evidence type="ECO:0000256" key="4">
    <source>
        <dbReference type="ARBA" id="ARBA00023004"/>
    </source>
</evidence>
<dbReference type="EMBL" id="LN890285">
    <property type="protein sequence ID" value="CUR53022.1"/>
    <property type="molecule type" value="Genomic_DNA"/>
</dbReference>
<dbReference type="Gene3D" id="3.30.420.40">
    <property type="match status" value="2"/>
</dbReference>
<dbReference type="Pfam" id="PF00814">
    <property type="entry name" value="TsaD"/>
    <property type="match status" value="1"/>
</dbReference>
<dbReference type="STRING" id="98804.BTSPAZIEG_0035"/>
<dbReference type="PRINTS" id="PR00789">
    <property type="entry name" value="OSIALOPTASE"/>
</dbReference>
<name>A0A160SWB0_BUCTT</name>
<sequence>MRVLGIETSCDDTSVAIYDNKHGLIYDKTLNQDIVHSCFGGVVPELAARSHINQLIFLIQKSIKKLQYHVRYNKNKKIVDLIAYTAGPGLIGSLLVGATMGCTLSCSWNIPCIGVNHLEGHIFSVMLQKNKPTFPFLSLLVSGGNTQLIYVFEIGKYKILGETLDDAVGNVFDKVAQQLNLKYPGGPKLSQLAKFGKKSNYYFPRPMIKSLNFNFSFSGLRTYTENIIKTSQKTFQNQANIAKAFEDAAIETLVLKCKYALKKTGLNTLVVCGGVSSNLVLRYQLKKLMSSLYGNIFFAKKKFCTDNAAMIAYTGYLKSKKYHSFVSNSIFVNPKWTISQI</sequence>
<dbReference type="FunFam" id="3.30.420.40:FF:000012">
    <property type="entry name" value="tRNA N6-adenosine threonylcarbamoyltransferase"/>
    <property type="match status" value="1"/>
</dbReference>
<evidence type="ECO:0000313" key="10">
    <source>
        <dbReference type="Proteomes" id="UP000243633"/>
    </source>
</evidence>
<comment type="caution">
    <text evidence="7">Lacks conserved residue(s) required for the propagation of feature annotation.</text>
</comment>
<feature type="binding site" evidence="7">
    <location>
        <position position="278"/>
    </location>
    <ligand>
        <name>substrate</name>
    </ligand>
</feature>
<dbReference type="EC" id="2.3.1.234" evidence="7"/>
<dbReference type="InterPro" id="IPR022450">
    <property type="entry name" value="TsaD"/>
</dbReference>
<dbReference type="InterPro" id="IPR017861">
    <property type="entry name" value="KAE1/TsaD"/>
</dbReference>
<feature type="binding site" evidence="7">
    <location>
        <position position="173"/>
    </location>
    <ligand>
        <name>substrate</name>
    </ligand>
</feature>
<dbReference type="NCBIfam" id="TIGR03723">
    <property type="entry name" value="T6A_TsaD_YgjD"/>
    <property type="match status" value="1"/>
</dbReference>
<dbReference type="InterPro" id="IPR043129">
    <property type="entry name" value="ATPase_NBD"/>
</dbReference>
<evidence type="ECO:0000313" key="9">
    <source>
        <dbReference type="EMBL" id="CUR53022.1"/>
    </source>
</evidence>